<evidence type="ECO:0000313" key="1">
    <source>
        <dbReference type="EMBL" id="HBK52736.1"/>
    </source>
</evidence>
<proteinExistence type="predicted"/>
<dbReference type="AlphaFoldDB" id="A0A354YVL5"/>
<reference evidence="1 2" key="1">
    <citation type="journal article" date="2018" name="Nat. Biotechnol.">
        <title>A standardized bacterial taxonomy based on genome phylogeny substantially revises the tree of life.</title>
        <authorList>
            <person name="Parks D.H."/>
            <person name="Chuvochina M."/>
            <person name="Waite D.W."/>
            <person name="Rinke C."/>
            <person name="Skarshewski A."/>
            <person name="Chaumeil P.A."/>
            <person name="Hugenholtz P."/>
        </authorList>
    </citation>
    <scope>NUCLEOTIDE SEQUENCE [LARGE SCALE GENOMIC DNA]</scope>
    <source>
        <strain evidence="1">UBA10948</strain>
    </source>
</reference>
<comment type="caution">
    <text evidence="1">The sequence shown here is derived from an EMBL/GenBank/DDBJ whole genome shotgun (WGS) entry which is preliminary data.</text>
</comment>
<protein>
    <submittedName>
        <fullName evidence="1">Type II toxin-antitoxin system RelE/ParE family toxin</fullName>
    </submittedName>
</protein>
<name>A0A354YVL5_9FIRM</name>
<accession>A0A354YVL5</accession>
<gene>
    <name evidence="1" type="ORF">DDZ44_02200</name>
</gene>
<evidence type="ECO:0000313" key="2">
    <source>
        <dbReference type="Proteomes" id="UP000263273"/>
    </source>
</evidence>
<dbReference type="Proteomes" id="UP000263273">
    <property type="component" value="Unassembled WGS sequence"/>
</dbReference>
<dbReference type="EMBL" id="DNZF01000045">
    <property type="protein sequence ID" value="HBK52736.1"/>
    <property type="molecule type" value="Genomic_DNA"/>
</dbReference>
<dbReference type="InterPro" id="IPR009241">
    <property type="entry name" value="HigB-like"/>
</dbReference>
<sequence length="115" mass="13538">MNWNIFYFKEGTRQPVREFVDSTSPKVKAKILRNLQLLAEFGVELGLPLVSNIDRNIWELRTIYQGNQYRILFSVISGQIILLTHGFQKKTQRISKQDIDLARKRLRQYLEKGAQ</sequence>
<organism evidence="1 2">
    <name type="scientific">Syntrophomonas wolfei</name>
    <dbReference type="NCBI Taxonomy" id="863"/>
    <lineage>
        <taxon>Bacteria</taxon>
        <taxon>Bacillati</taxon>
        <taxon>Bacillota</taxon>
        <taxon>Clostridia</taxon>
        <taxon>Eubacteriales</taxon>
        <taxon>Syntrophomonadaceae</taxon>
        <taxon>Syntrophomonas</taxon>
    </lineage>
</organism>
<dbReference type="Pfam" id="PF05973">
    <property type="entry name" value="Gp49"/>
    <property type="match status" value="1"/>
</dbReference>